<dbReference type="Pfam" id="PF00543">
    <property type="entry name" value="P-II"/>
    <property type="match status" value="1"/>
</dbReference>
<dbReference type="Proteomes" id="UP000749010">
    <property type="component" value="Unassembled WGS sequence"/>
</dbReference>
<evidence type="ECO:0000313" key="2">
    <source>
        <dbReference type="Proteomes" id="UP000749010"/>
    </source>
</evidence>
<dbReference type="InterPro" id="IPR011322">
    <property type="entry name" value="N-reg_PII-like_a/b"/>
</dbReference>
<protein>
    <submittedName>
        <fullName evidence="1">P-II family nitrogen regulator</fullName>
    </submittedName>
</protein>
<organism evidence="1 2">
    <name type="scientific">Candidatus Accumulibacter phosphatis</name>
    <dbReference type="NCBI Taxonomy" id="327160"/>
    <lineage>
        <taxon>Bacteria</taxon>
        <taxon>Pseudomonadati</taxon>
        <taxon>Pseudomonadota</taxon>
        <taxon>Betaproteobacteria</taxon>
        <taxon>Candidatus Accumulibacter</taxon>
    </lineage>
</organism>
<reference evidence="1 2" key="1">
    <citation type="submission" date="2019-03" db="EMBL/GenBank/DDBJ databases">
        <title>Metabolic reconstructions from genomes of highly enriched 'Candidatus Accumulibacter' and 'Candidatus Competibacter' bioreactor populations.</title>
        <authorList>
            <person name="Annavajhala M.K."/>
            <person name="Welles L."/>
            <person name="Abbas B."/>
            <person name="Sorokin D."/>
            <person name="Park H."/>
            <person name="Van Loosdrecht M."/>
            <person name="Chandran K."/>
        </authorList>
    </citation>
    <scope>NUCLEOTIDE SEQUENCE [LARGE SCALE GENOMIC DNA]</scope>
    <source>
        <strain evidence="1 2">SBR_S</strain>
    </source>
</reference>
<gene>
    <name evidence="1" type="ORF">E4Q23_08890</name>
</gene>
<dbReference type="EMBL" id="SPMY01000024">
    <property type="protein sequence ID" value="NMQ27861.1"/>
    <property type="molecule type" value="Genomic_DNA"/>
</dbReference>
<dbReference type="SMART" id="SM00938">
    <property type="entry name" value="P-II"/>
    <property type="match status" value="1"/>
</dbReference>
<name>A0ABX1TWT6_9PROT</name>
<dbReference type="SUPFAM" id="SSF54913">
    <property type="entry name" value="GlnB-like"/>
    <property type="match status" value="1"/>
</dbReference>
<dbReference type="RefSeq" id="WP_169066322.1">
    <property type="nucleotide sequence ID" value="NZ_SPMY01000024.1"/>
</dbReference>
<dbReference type="InterPro" id="IPR002187">
    <property type="entry name" value="N-reg_PII"/>
</dbReference>
<dbReference type="InterPro" id="IPR015867">
    <property type="entry name" value="N-reg_PII/ATP_PRibTrfase_C"/>
</dbReference>
<evidence type="ECO:0000313" key="1">
    <source>
        <dbReference type="EMBL" id="NMQ27861.1"/>
    </source>
</evidence>
<keyword evidence="2" id="KW-1185">Reference proteome</keyword>
<dbReference type="PROSITE" id="PS51343">
    <property type="entry name" value="PII_GLNB_DOM"/>
    <property type="match status" value="1"/>
</dbReference>
<proteinExistence type="predicted"/>
<sequence>MSKKTNELIVLTDVMLITVVVQRGVADQVVQVAVEAGAQGATVFHAHGSGVRQKHLGILGLTVNTEKEIIYIVVPSEQADTMFERIFVSAKMDTPGMGILWMTRLDKMSTYVPHDVAARFGVHTERAAG</sequence>
<dbReference type="Gene3D" id="3.30.70.120">
    <property type="match status" value="1"/>
</dbReference>
<accession>A0ABX1TWT6</accession>
<comment type="caution">
    <text evidence="1">The sequence shown here is derived from an EMBL/GenBank/DDBJ whole genome shotgun (WGS) entry which is preliminary data.</text>
</comment>